<dbReference type="PROSITE" id="PS50942">
    <property type="entry name" value="ENTH"/>
    <property type="match status" value="1"/>
</dbReference>
<protein>
    <recommendedName>
        <fullName evidence="5">ENTH domain-containing protein</fullName>
    </recommendedName>
</protein>
<evidence type="ECO:0000256" key="1">
    <source>
        <dbReference type="ARBA" id="ARBA00004132"/>
    </source>
</evidence>
<proteinExistence type="predicted"/>
<dbReference type="InterPro" id="IPR013809">
    <property type="entry name" value="ENTH"/>
</dbReference>
<gene>
    <name evidence="6" type="ORF">GH714_035918</name>
</gene>
<evidence type="ECO:0000256" key="3">
    <source>
        <dbReference type="ARBA" id="ARBA00023034"/>
    </source>
</evidence>
<reference evidence="6 7" key="1">
    <citation type="journal article" date="2020" name="Mol. Plant">
        <title>The Chromosome-Based Rubber Tree Genome Provides New Insights into Spurge Genome Evolution and Rubber Biosynthesis.</title>
        <authorList>
            <person name="Liu J."/>
            <person name="Shi C."/>
            <person name="Shi C.C."/>
            <person name="Li W."/>
            <person name="Zhang Q.J."/>
            <person name="Zhang Y."/>
            <person name="Li K."/>
            <person name="Lu H.F."/>
            <person name="Shi C."/>
            <person name="Zhu S.T."/>
            <person name="Xiao Z.Y."/>
            <person name="Nan H."/>
            <person name="Yue Y."/>
            <person name="Zhu X.G."/>
            <person name="Wu Y."/>
            <person name="Hong X.N."/>
            <person name="Fan G.Y."/>
            <person name="Tong Y."/>
            <person name="Zhang D."/>
            <person name="Mao C.L."/>
            <person name="Liu Y.L."/>
            <person name="Hao S.J."/>
            <person name="Liu W.Q."/>
            <person name="Lv M.Q."/>
            <person name="Zhang H.B."/>
            <person name="Liu Y."/>
            <person name="Hu-Tang G.R."/>
            <person name="Wang J.P."/>
            <person name="Wang J.H."/>
            <person name="Sun Y.H."/>
            <person name="Ni S.B."/>
            <person name="Chen W.B."/>
            <person name="Zhang X.C."/>
            <person name="Jiao Y.N."/>
            <person name="Eichler E.E."/>
            <person name="Li G.H."/>
            <person name="Liu X."/>
            <person name="Gao L.Z."/>
        </authorList>
    </citation>
    <scope>NUCLEOTIDE SEQUENCE [LARGE SCALE GENOMIC DNA]</scope>
    <source>
        <strain evidence="7">cv. GT1</strain>
        <tissue evidence="6">Leaf</tissue>
    </source>
</reference>
<dbReference type="Pfam" id="PF01417">
    <property type="entry name" value="ENTH"/>
    <property type="match status" value="1"/>
</dbReference>
<dbReference type="PANTHER" id="PTHR12276">
    <property type="entry name" value="EPSIN/ENT-RELATED"/>
    <property type="match status" value="1"/>
</dbReference>
<dbReference type="GO" id="GO:0005886">
    <property type="term" value="C:plasma membrane"/>
    <property type="evidence" value="ECO:0007669"/>
    <property type="project" value="TreeGrafter"/>
</dbReference>
<dbReference type="PANTHER" id="PTHR12276:SF113">
    <property type="entry name" value="ENTH_VHS FAMILY PROTEIN"/>
    <property type="match status" value="1"/>
</dbReference>
<comment type="subcellular location">
    <subcellularLocation>
        <location evidence="1">Cytoplasmic vesicle</location>
        <location evidence="1">Clathrin-coated vesicle</location>
    </subcellularLocation>
    <subcellularLocation>
        <location evidence="2">Golgi apparatus</location>
    </subcellularLocation>
</comment>
<keyword evidence="3" id="KW-0333">Golgi apparatus</keyword>
<keyword evidence="7" id="KW-1185">Reference proteome</keyword>
<dbReference type="AlphaFoldDB" id="A0A6A6L3Y3"/>
<evidence type="ECO:0000259" key="5">
    <source>
        <dbReference type="PROSITE" id="PS50942"/>
    </source>
</evidence>
<name>A0A6A6L3Y3_HEVBR</name>
<evidence type="ECO:0000313" key="7">
    <source>
        <dbReference type="Proteomes" id="UP000467840"/>
    </source>
</evidence>
<dbReference type="Gene3D" id="1.25.40.90">
    <property type="match status" value="1"/>
</dbReference>
<feature type="domain" description="ENTH" evidence="5">
    <location>
        <begin position="1"/>
        <end position="118"/>
    </location>
</feature>
<dbReference type="GO" id="GO:0030125">
    <property type="term" value="C:clathrin vesicle coat"/>
    <property type="evidence" value="ECO:0007669"/>
    <property type="project" value="TreeGrafter"/>
</dbReference>
<dbReference type="GO" id="GO:0030276">
    <property type="term" value="F:clathrin binding"/>
    <property type="evidence" value="ECO:0007669"/>
    <property type="project" value="TreeGrafter"/>
</dbReference>
<dbReference type="GO" id="GO:0005794">
    <property type="term" value="C:Golgi apparatus"/>
    <property type="evidence" value="ECO:0007669"/>
    <property type="project" value="UniProtKB-SubCell"/>
</dbReference>
<sequence length="231" mass="27117">MGNPFLHEFKRQASFFLKEKIKTARLALTDVTPAELLTKFERKTWRVTYKTLLLLEHLLTHGPLRVAEEFQTDKEVIKNLESFQFVDEKGFNWGLCVRNLSARILKLLENEQFQIEERARVRKLTRGIQGYGSFPHRALSPDENFKDLGFRKCKRSNSNYSDQINKEYEFLASEDYFLMEERIHKPEKIYGDVSPGLDDSGKIKEEYAMELDHPFCYSDHHTSESLLSALE</sequence>
<dbReference type="GO" id="GO:0005768">
    <property type="term" value="C:endosome"/>
    <property type="evidence" value="ECO:0007669"/>
    <property type="project" value="TreeGrafter"/>
</dbReference>
<accession>A0A6A6L3Y3</accession>
<comment type="caution">
    <text evidence="6">The sequence shown here is derived from an EMBL/GenBank/DDBJ whole genome shotgun (WGS) entry which is preliminary data.</text>
</comment>
<evidence type="ECO:0000256" key="2">
    <source>
        <dbReference type="ARBA" id="ARBA00004555"/>
    </source>
</evidence>
<evidence type="ECO:0000256" key="4">
    <source>
        <dbReference type="ARBA" id="ARBA00023329"/>
    </source>
</evidence>
<dbReference type="GO" id="GO:0005543">
    <property type="term" value="F:phospholipid binding"/>
    <property type="evidence" value="ECO:0007669"/>
    <property type="project" value="TreeGrafter"/>
</dbReference>
<dbReference type="Proteomes" id="UP000467840">
    <property type="component" value="Chromosome 7"/>
</dbReference>
<dbReference type="InterPro" id="IPR008942">
    <property type="entry name" value="ENTH_VHS"/>
</dbReference>
<keyword evidence="4" id="KW-0968">Cytoplasmic vesicle</keyword>
<evidence type="ECO:0000313" key="6">
    <source>
        <dbReference type="EMBL" id="KAF2296061.1"/>
    </source>
</evidence>
<dbReference type="EMBL" id="JAAGAX010000013">
    <property type="protein sequence ID" value="KAF2296061.1"/>
    <property type="molecule type" value="Genomic_DNA"/>
</dbReference>
<organism evidence="6 7">
    <name type="scientific">Hevea brasiliensis</name>
    <name type="common">Para rubber tree</name>
    <name type="synonym">Siphonia brasiliensis</name>
    <dbReference type="NCBI Taxonomy" id="3981"/>
    <lineage>
        <taxon>Eukaryota</taxon>
        <taxon>Viridiplantae</taxon>
        <taxon>Streptophyta</taxon>
        <taxon>Embryophyta</taxon>
        <taxon>Tracheophyta</taxon>
        <taxon>Spermatophyta</taxon>
        <taxon>Magnoliopsida</taxon>
        <taxon>eudicotyledons</taxon>
        <taxon>Gunneridae</taxon>
        <taxon>Pentapetalae</taxon>
        <taxon>rosids</taxon>
        <taxon>fabids</taxon>
        <taxon>Malpighiales</taxon>
        <taxon>Euphorbiaceae</taxon>
        <taxon>Crotonoideae</taxon>
        <taxon>Micrandreae</taxon>
        <taxon>Hevea</taxon>
    </lineage>
</organism>
<dbReference type="SMART" id="SM00273">
    <property type="entry name" value="ENTH"/>
    <property type="match status" value="1"/>
</dbReference>
<dbReference type="GO" id="GO:0006897">
    <property type="term" value="P:endocytosis"/>
    <property type="evidence" value="ECO:0007669"/>
    <property type="project" value="TreeGrafter"/>
</dbReference>
<dbReference type="SUPFAM" id="SSF48464">
    <property type="entry name" value="ENTH/VHS domain"/>
    <property type="match status" value="1"/>
</dbReference>